<dbReference type="AlphaFoldDB" id="A0A931MWZ5"/>
<comment type="caution">
    <text evidence="2">The sequence shown here is derived from an EMBL/GenBank/DDBJ whole genome shotgun (WGS) entry which is preliminary data.</text>
</comment>
<dbReference type="EMBL" id="JADZLT010000036">
    <property type="protein sequence ID" value="MBH0236272.1"/>
    <property type="molecule type" value="Genomic_DNA"/>
</dbReference>
<keyword evidence="3" id="KW-1185">Reference proteome</keyword>
<sequence length="233" mass="25029">MTVSSRTITRAGSAGSPLRLAFVAGGLVAALAALSGCATLSQEQCRSGDWVSIGRIDGEKGEPFERIAEHDKACGRFGITVDRAAYSAGRDAGLGQFCRPARGFAMSLAGEAYRNVCPPALEGPFLAGYDIARYAGTARSAAKAAEAEANRARNDLREIERDLDRVGAEIATAEGEARAELDRRRRRLSDRRFEVRFDLMRAEREADRAADAARYAEAEARARFVAAFGIPPA</sequence>
<dbReference type="RefSeq" id="WP_197309378.1">
    <property type="nucleotide sequence ID" value="NZ_JADZLT010000036.1"/>
</dbReference>
<protein>
    <submittedName>
        <fullName evidence="2">DUF2799 domain-containing protein</fullName>
    </submittedName>
</protein>
<dbReference type="Proteomes" id="UP000631694">
    <property type="component" value="Unassembled WGS sequence"/>
</dbReference>
<name>A0A931MWZ5_9HYPH</name>
<dbReference type="Pfam" id="PF10973">
    <property type="entry name" value="DUF2799"/>
    <property type="match status" value="1"/>
</dbReference>
<organism evidence="2 3">
    <name type="scientific">Methylobrevis albus</name>
    <dbReference type="NCBI Taxonomy" id="2793297"/>
    <lineage>
        <taxon>Bacteria</taxon>
        <taxon>Pseudomonadati</taxon>
        <taxon>Pseudomonadota</taxon>
        <taxon>Alphaproteobacteria</taxon>
        <taxon>Hyphomicrobiales</taxon>
        <taxon>Pleomorphomonadaceae</taxon>
        <taxon>Methylobrevis</taxon>
    </lineage>
</organism>
<evidence type="ECO:0000256" key="1">
    <source>
        <dbReference type="SAM" id="Coils"/>
    </source>
</evidence>
<dbReference type="InterPro" id="IPR021242">
    <property type="entry name" value="DUF2799"/>
</dbReference>
<proteinExistence type="predicted"/>
<reference evidence="2" key="1">
    <citation type="submission" date="2020-12" db="EMBL/GenBank/DDBJ databases">
        <title>Methylobrevis albus sp. nov., isolated from fresh water lack sediment.</title>
        <authorList>
            <person name="Zou Q."/>
        </authorList>
    </citation>
    <scope>NUCLEOTIDE SEQUENCE</scope>
    <source>
        <strain evidence="2">L22</strain>
    </source>
</reference>
<accession>A0A931MWZ5</accession>
<feature type="coiled-coil region" evidence="1">
    <location>
        <begin position="135"/>
        <end position="219"/>
    </location>
</feature>
<gene>
    <name evidence="2" type="ORF">I5731_00415</name>
</gene>
<keyword evidence="1" id="KW-0175">Coiled coil</keyword>
<evidence type="ECO:0000313" key="3">
    <source>
        <dbReference type="Proteomes" id="UP000631694"/>
    </source>
</evidence>
<evidence type="ECO:0000313" key="2">
    <source>
        <dbReference type="EMBL" id="MBH0236272.1"/>
    </source>
</evidence>